<sequence>MGEVAGEGDAADPSLACPLLSSVRKRCRDESDSLVGYHRPLLSHVRVQIAWDDATTSLLSLRGQVLDAQGQFNAAEFPGLAFFYSPVVVCVACGTATLMLGDPRAATERLARETRHRPCPLHGPFRCPCHVMHEVADGVAQLLREVFCQHVPFDVSIDYHCPHPHLHIDSVARTWSLSLVGLPLPPLLVGSFPLGAAASPPSIKTRWLEYRERSRVVEDACVVCGTAAAVTHCSRCLCQLCQRCGEHCDGCGSYVCRGCCAVSECSSTTCYNCSH</sequence>
<proteinExistence type="predicted"/>
<dbReference type="Proteomes" id="UP001430356">
    <property type="component" value="Unassembled WGS sequence"/>
</dbReference>
<keyword evidence="2" id="KW-1185">Reference proteome</keyword>
<reference evidence="1 2" key="1">
    <citation type="journal article" date="2021" name="MBio">
        <title>A New Model Trypanosomatid, Novymonas esmeraldas: Genomic Perception of Its 'Candidatus Pandoraea novymonadis' Endosymbiont.</title>
        <authorList>
            <person name="Zakharova A."/>
            <person name="Saura A."/>
            <person name="Butenko A."/>
            <person name="Podesvova L."/>
            <person name="Warmusova S."/>
            <person name="Kostygov A.Y."/>
            <person name="Nenarokova A."/>
            <person name="Lukes J."/>
            <person name="Opperdoes F.R."/>
            <person name="Yurchenko V."/>
        </authorList>
    </citation>
    <scope>NUCLEOTIDE SEQUENCE [LARGE SCALE GENOMIC DNA]</scope>
    <source>
        <strain evidence="1 2">E262AT.01</strain>
    </source>
</reference>
<dbReference type="EMBL" id="JAECZO010000021">
    <property type="protein sequence ID" value="KAK7201825.1"/>
    <property type="molecule type" value="Genomic_DNA"/>
</dbReference>
<protein>
    <submittedName>
        <fullName evidence="1">Uncharacterized protein</fullName>
    </submittedName>
</protein>
<name>A0AAW0F6G3_9TRYP</name>
<accession>A0AAW0F6G3</accession>
<comment type="caution">
    <text evidence="1">The sequence shown here is derived from an EMBL/GenBank/DDBJ whole genome shotgun (WGS) entry which is preliminary data.</text>
</comment>
<evidence type="ECO:0000313" key="2">
    <source>
        <dbReference type="Proteomes" id="UP001430356"/>
    </source>
</evidence>
<evidence type="ECO:0000313" key="1">
    <source>
        <dbReference type="EMBL" id="KAK7201825.1"/>
    </source>
</evidence>
<gene>
    <name evidence="1" type="ORF">NESM_000249500</name>
</gene>
<dbReference type="AlphaFoldDB" id="A0AAW0F6G3"/>
<organism evidence="1 2">
    <name type="scientific">Novymonas esmeraldas</name>
    <dbReference type="NCBI Taxonomy" id="1808958"/>
    <lineage>
        <taxon>Eukaryota</taxon>
        <taxon>Discoba</taxon>
        <taxon>Euglenozoa</taxon>
        <taxon>Kinetoplastea</taxon>
        <taxon>Metakinetoplastina</taxon>
        <taxon>Trypanosomatida</taxon>
        <taxon>Trypanosomatidae</taxon>
        <taxon>Novymonas</taxon>
    </lineage>
</organism>